<evidence type="ECO:0000313" key="5">
    <source>
        <dbReference type="Proteomes" id="UP000294914"/>
    </source>
</evidence>
<evidence type="ECO:0000256" key="2">
    <source>
        <dbReference type="SAM" id="SignalP"/>
    </source>
</evidence>
<evidence type="ECO:0000256" key="1">
    <source>
        <dbReference type="SAM" id="MobiDB-lite"/>
    </source>
</evidence>
<dbReference type="Pfam" id="PF11141">
    <property type="entry name" value="DUF2914"/>
    <property type="match status" value="1"/>
</dbReference>
<feature type="compositionally biased region" description="Polar residues" evidence="1">
    <location>
        <begin position="67"/>
        <end position="84"/>
    </location>
</feature>
<dbReference type="AlphaFoldDB" id="A0A4R8IMX8"/>
<dbReference type="Proteomes" id="UP000294914">
    <property type="component" value="Unassembled WGS sequence"/>
</dbReference>
<dbReference type="EMBL" id="SOQX01000003">
    <property type="protein sequence ID" value="TDY01534.1"/>
    <property type="molecule type" value="Genomic_DNA"/>
</dbReference>
<sequence length="234" mass="25635">MKQQYGLLLAMLFGISQLAIAQQAADTDQEATPATEQAAPPREAASQEEQSGEEQGEESSPEAQPDETAQGTAMEQSGFSSGSVMRSAFTTRIEDREPVDDVEQLDNEIREVYYFTELRDMEGQTARHRWEYEGEVMAEVEFNVNGPRWRVWSRKRIMSDWTGEWTVSVINAADEVIASDSFSYVEATSAVDEAEPTSAPDAEAAPAGDEAEETPAAEQSTDHAAPDAGSPMQD</sequence>
<feature type="compositionally biased region" description="Acidic residues" evidence="1">
    <location>
        <begin position="50"/>
        <end position="60"/>
    </location>
</feature>
<feature type="compositionally biased region" description="Low complexity" evidence="1">
    <location>
        <begin position="196"/>
        <end position="208"/>
    </location>
</feature>
<feature type="chain" id="PRO_5020430718" evidence="2">
    <location>
        <begin position="22"/>
        <end position="234"/>
    </location>
</feature>
<evidence type="ECO:0000259" key="3">
    <source>
        <dbReference type="Pfam" id="PF11141"/>
    </source>
</evidence>
<feature type="region of interest" description="Disordered" evidence="1">
    <location>
        <begin position="187"/>
        <end position="234"/>
    </location>
</feature>
<evidence type="ECO:0000313" key="4">
    <source>
        <dbReference type="EMBL" id="TDY01534.1"/>
    </source>
</evidence>
<protein>
    <submittedName>
        <fullName evidence="4">DUF2914 family protein</fullName>
    </submittedName>
</protein>
<name>A0A4R8IMX8_9GAMM</name>
<keyword evidence="5" id="KW-1185">Reference proteome</keyword>
<feature type="region of interest" description="Disordered" evidence="1">
    <location>
        <begin position="22"/>
        <end position="84"/>
    </location>
</feature>
<feature type="domain" description="DUF2914" evidence="3">
    <location>
        <begin position="125"/>
        <end position="183"/>
    </location>
</feature>
<reference evidence="4 5" key="1">
    <citation type="submission" date="2019-03" db="EMBL/GenBank/DDBJ databases">
        <title>Genomic Encyclopedia of Type Strains, Phase IV (KMG-IV): sequencing the most valuable type-strain genomes for metagenomic binning, comparative biology and taxonomic classification.</title>
        <authorList>
            <person name="Goeker M."/>
        </authorList>
    </citation>
    <scope>NUCLEOTIDE SEQUENCE [LARGE SCALE GENOMIC DNA]</scope>
    <source>
        <strain evidence="4 5">DSM 16326</strain>
    </source>
</reference>
<proteinExistence type="predicted"/>
<feature type="compositionally biased region" description="Low complexity" evidence="1">
    <location>
        <begin position="22"/>
        <end position="49"/>
    </location>
</feature>
<organism evidence="4 5">
    <name type="scientific">Thiohalophilus thiocyanatoxydans</name>
    <dbReference type="NCBI Taxonomy" id="381308"/>
    <lineage>
        <taxon>Bacteria</taxon>
        <taxon>Pseudomonadati</taxon>
        <taxon>Pseudomonadota</taxon>
        <taxon>Gammaproteobacteria</taxon>
        <taxon>Thiohalomonadales</taxon>
        <taxon>Thiohalophilaceae</taxon>
        <taxon>Thiohalophilus</taxon>
    </lineage>
</organism>
<dbReference type="InterPro" id="IPR022606">
    <property type="entry name" value="DUF2914"/>
</dbReference>
<comment type="caution">
    <text evidence="4">The sequence shown here is derived from an EMBL/GenBank/DDBJ whole genome shotgun (WGS) entry which is preliminary data.</text>
</comment>
<gene>
    <name evidence="4" type="ORF">EDC23_1423</name>
</gene>
<keyword evidence="2" id="KW-0732">Signal</keyword>
<accession>A0A4R8IMX8</accession>
<feature type="signal peptide" evidence="2">
    <location>
        <begin position="1"/>
        <end position="21"/>
    </location>
</feature>